<protein>
    <recommendedName>
        <fullName evidence="5">Ornithine cyclodeaminase</fullName>
    </recommendedName>
</protein>
<dbReference type="EMBL" id="VNKQ01000009">
    <property type="protein sequence ID" value="KAG0648858.1"/>
    <property type="molecule type" value="Genomic_DNA"/>
</dbReference>
<sequence>MSSLTILNDTEVKSLLHNLHREEVEALQKTLRDALYEYSTNANKDKEECSFQQPERQQLDRNNGTTTLFMPSTSSAGIGMKVVTLGAPRNAPLNDDPDAPELKKPTPRGSLTLFNNEGQPTGFVNAEELTAFRTALASSLLIVRRHKPKEVVVFGAGKQAFWHVRLTLMFHGATIERINIINHRFSETSRDFYKGLLGTDELTKRREGWQSVKFGMITPSYNEYDRMTRDQIRNADIIFCTTPSTEVLFDHTILTNPSGRVKGRLIIGVGSFKPHMIEIPPEILLQAVKLHGAGHHFRKRAIEGGVVLVDTINALGETGELTRARADGNLHANNVIEIGEIVMVEESYHQNNDDSSAIDDSSDPTPFDEPSPTGAKSPSSSLALAFREQSFESTNSSKSPSRKSSFSNISRRGSRVFKSRRGSGVSDAPLKKKVSKEEEELSQWLHKGNVIYKSVGLGLMDLVVGTEVVRMAKEKGIGATFKDF</sequence>
<evidence type="ECO:0000256" key="1">
    <source>
        <dbReference type="ARBA" id="ARBA00008903"/>
    </source>
</evidence>
<feature type="compositionally biased region" description="Basic residues" evidence="2">
    <location>
        <begin position="412"/>
        <end position="421"/>
    </location>
</feature>
<gene>
    <name evidence="3" type="ORF">D0Z07_4694</name>
</gene>
<dbReference type="Gene3D" id="3.30.1780.10">
    <property type="entry name" value="ornithine cyclodeaminase, domain 1"/>
    <property type="match status" value="1"/>
</dbReference>
<comment type="similarity">
    <text evidence="1">Belongs to the ornithine cyclodeaminase/mu-crystallin family.</text>
</comment>
<name>A0A9P6VJJ9_9HELO</name>
<organism evidence="3 4">
    <name type="scientific">Hyphodiscus hymeniophilus</name>
    <dbReference type="NCBI Taxonomy" id="353542"/>
    <lineage>
        <taxon>Eukaryota</taxon>
        <taxon>Fungi</taxon>
        <taxon>Dikarya</taxon>
        <taxon>Ascomycota</taxon>
        <taxon>Pezizomycotina</taxon>
        <taxon>Leotiomycetes</taxon>
        <taxon>Helotiales</taxon>
        <taxon>Hyphodiscaceae</taxon>
        <taxon>Hyphodiscus</taxon>
    </lineage>
</organism>
<proteinExistence type="inferred from homology"/>
<dbReference type="InterPro" id="IPR036291">
    <property type="entry name" value="NAD(P)-bd_dom_sf"/>
</dbReference>
<dbReference type="OrthoDB" id="41492at2759"/>
<dbReference type="GO" id="GO:0005737">
    <property type="term" value="C:cytoplasm"/>
    <property type="evidence" value="ECO:0007669"/>
    <property type="project" value="TreeGrafter"/>
</dbReference>
<evidence type="ECO:0008006" key="5">
    <source>
        <dbReference type="Google" id="ProtNLM"/>
    </source>
</evidence>
<dbReference type="PANTHER" id="PTHR13812">
    <property type="entry name" value="KETIMINE REDUCTASE MU-CRYSTALLIN"/>
    <property type="match status" value="1"/>
</dbReference>
<dbReference type="Proteomes" id="UP000785200">
    <property type="component" value="Unassembled WGS sequence"/>
</dbReference>
<feature type="region of interest" description="Disordered" evidence="2">
    <location>
        <begin position="351"/>
        <end position="431"/>
    </location>
</feature>
<keyword evidence="4" id="KW-1185">Reference proteome</keyword>
<dbReference type="AlphaFoldDB" id="A0A9P6VJJ9"/>
<evidence type="ECO:0000256" key="2">
    <source>
        <dbReference type="SAM" id="MobiDB-lite"/>
    </source>
</evidence>
<comment type="caution">
    <text evidence="3">The sequence shown here is derived from an EMBL/GenBank/DDBJ whole genome shotgun (WGS) entry which is preliminary data.</text>
</comment>
<feature type="compositionally biased region" description="Low complexity" evidence="2">
    <location>
        <begin position="393"/>
        <end position="411"/>
    </location>
</feature>
<accession>A0A9P6VJJ9</accession>
<evidence type="ECO:0000313" key="4">
    <source>
        <dbReference type="Proteomes" id="UP000785200"/>
    </source>
</evidence>
<evidence type="ECO:0000313" key="3">
    <source>
        <dbReference type="EMBL" id="KAG0648858.1"/>
    </source>
</evidence>
<dbReference type="InterPro" id="IPR003462">
    <property type="entry name" value="ODC_Mu_crystall"/>
</dbReference>
<reference evidence="3" key="1">
    <citation type="submission" date="2019-07" db="EMBL/GenBank/DDBJ databases">
        <title>Hyphodiscus hymeniophilus genome sequencing and assembly.</title>
        <authorList>
            <person name="Kramer G."/>
            <person name="Nodwell J."/>
        </authorList>
    </citation>
    <scope>NUCLEOTIDE SEQUENCE</scope>
    <source>
        <strain evidence="3">ATCC 34498</strain>
    </source>
</reference>
<dbReference type="SUPFAM" id="SSF51735">
    <property type="entry name" value="NAD(P)-binding Rossmann-fold domains"/>
    <property type="match status" value="1"/>
</dbReference>
<dbReference type="PANTHER" id="PTHR13812:SF19">
    <property type="entry name" value="KETIMINE REDUCTASE MU-CRYSTALLIN"/>
    <property type="match status" value="1"/>
</dbReference>
<dbReference type="InterPro" id="IPR023401">
    <property type="entry name" value="ODC_N"/>
</dbReference>
<dbReference type="Gene3D" id="3.40.50.720">
    <property type="entry name" value="NAD(P)-binding Rossmann-like Domain"/>
    <property type="match status" value="1"/>
</dbReference>